<evidence type="ECO:0000256" key="12">
    <source>
        <dbReference type="ARBA" id="ARBA00023180"/>
    </source>
</evidence>
<dbReference type="Gene3D" id="1.10.287.210">
    <property type="match status" value="1"/>
</dbReference>
<dbReference type="InterPro" id="IPR018154">
    <property type="entry name" value="TLV/ENV_coat_polyprotein"/>
</dbReference>
<keyword evidence="9" id="KW-0472">Membrane</keyword>
<dbReference type="Ensembl" id="ENSBJAT00000011471.1">
    <property type="protein sequence ID" value="ENSBJAP00000011156.1"/>
    <property type="gene ID" value="ENSBJAG00000007577.1"/>
</dbReference>
<evidence type="ECO:0000313" key="14">
    <source>
        <dbReference type="Ensembl" id="ENSBJAP00000011156.1"/>
    </source>
</evidence>
<organism evidence="14 15">
    <name type="scientific">Buteo japonicus</name>
    <dbReference type="NCBI Taxonomy" id="224669"/>
    <lineage>
        <taxon>Eukaryota</taxon>
        <taxon>Metazoa</taxon>
        <taxon>Chordata</taxon>
        <taxon>Craniata</taxon>
        <taxon>Vertebrata</taxon>
        <taxon>Euteleostomi</taxon>
        <taxon>Archelosauria</taxon>
        <taxon>Archosauria</taxon>
        <taxon>Dinosauria</taxon>
        <taxon>Saurischia</taxon>
        <taxon>Theropoda</taxon>
        <taxon>Coelurosauria</taxon>
        <taxon>Aves</taxon>
        <taxon>Neognathae</taxon>
        <taxon>Neoaves</taxon>
        <taxon>Telluraves</taxon>
        <taxon>Accipitrimorphae</taxon>
        <taxon>Accipitriformes</taxon>
        <taxon>Accipitridae</taxon>
        <taxon>Accipitrinae</taxon>
        <taxon>Buteo</taxon>
    </lineage>
</organism>
<accession>A0A8C0B3E9</accession>
<evidence type="ECO:0000256" key="13">
    <source>
        <dbReference type="ARBA" id="ARBA00023288"/>
    </source>
</evidence>
<keyword evidence="7" id="KW-1043">Host membrane</keyword>
<keyword evidence="15" id="KW-1185">Reference proteome</keyword>
<evidence type="ECO:0000256" key="2">
    <source>
        <dbReference type="ARBA" id="ARBA00004531"/>
    </source>
</evidence>
<keyword evidence="4" id="KW-1032">Host cell membrane</keyword>
<keyword evidence="11" id="KW-1015">Disulfide bond</keyword>
<keyword evidence="12" id="KW-0325">Glycoprotein</keyword>
<keyword evidence="5" id="KW-0945">Host-virus interaction</keyword>
<evidence type="ECO:0000256" key="4">
    <source>
        <dbReference type="ARBA" id="ARBA00022511"/>
    </source>
</evidence>
<evidence type="ECO:0000313" key="15">
    <source>
        <dbReference type="Proteomes" id="UP000694555"/>
    </source>
</evidence>
<dbReference type="PANTHER" id="PTHR10424">
    <property type="entry name" value="VIRAL ENVELOPE PROTEIN"/>
    <property type="match status" value="1"/>
</dbReference>
<name>A0A8C0B3E9_9AVES</name>
<keyword evidence="10" id="KW-0564">Palmitate</keyword>
<keyword evidence="8" id="KW-1133">Transmembrane helix</keyword>
<proteinExistence type="predicted"/>
<evidence type="ECO:0000256" key="3">
    <source>
        <dbReference type="ARBA" id="ARBA00004563"/>
    </source>
</evidence>
<reference evidence="14" key="1">
    <citation type="submission" date="2025-08" db="UniProtKB">
        <authorList>
            <consortium name="Ensembl"/>
        </authorList>
    </citation>
    <scope>IDENTIFICATION</scope>
</reference>
<evidence type="ECO:0000256" key="9">
    <source>
        <dbReference type="ARBA" id="ARBA00023136"/>
    </source>
</evidence>
<keyword evidence="13" id="KW-0449">Lipoprotein</keyword>
<protein>
    <submittedName>
        <fullName evidence="14">Uncharacterized protein</fullName>
    </submittedName>
</protein>
<keyword evidence="6" id="KW-0812">Transmembrane</keyword>
<dbReference type="AlphaFoldDB" id="A0A8C0B3E9"/>
<evidence type="ECO:0000256" key="11">
    <source>
        <dbReference type="ARBA" id="ARBA00023157"/>
    </source>
</evidence>
<reference evidence="14" key="2">
    <citation type="submission" date="2025-09" db="UniProtKB">
        <authorList>
            <consortium name="Ensembl"/>
        </authorList>
    </citation>
    <scope>IDENTIFICATION</scope>
</reference>
<dbReference type="SUPFAM" id="SSF58069">
    <property type="entry name" value="Virus ectodomain"/>
    <property type="match status" value="1"/>
</dbReference>
<evidence type="ECO:0000256" key="1">
    <source>
        <dbReference type="ARBA" id="ARBA00004402"/>
    </source>
</evidence>
<sequence>MCPSKVFQFSMPPQHRRRRETHVLNNWTNYAFREMNIQIQQVSKMALQNRLALDMLLLKEQGVCGMLNLTARECCISINNATTTTEEVWKKMKELSPFPSQCWSRPESFSKQCSQKTGLAAGALELGSPLLNSLGLMG</sequence>
<evidence type="ECO:0000256" key="7">
    <source>
        <dbReference type="ARBA" id="ARBA00022870"/>
    </source>
</evidence>
<evidence type="ECO:0000256" key="8">
    <source>
        <dbReference type="ARBA" id="ARBA00022989"/>
    </source>
</evidence>
<comment type="subcellular location">
    <subcellularLocation>
        <location evidence="1">Host cell membrane</location>
        <topology evidence="1">Single-pass type I membrane protein</topology>
    </subcellularLocation>
    <subcellularLocation>
        <location evidence="2">Host endomembrane system</location>
        <topology evidence="2">Peripheral membrane protein</topology>
    </subcellularLocation>
    <subcellularLocation>
        <location evidence="3">Virion membrane</location>
        <topology evidence="3">Single-pass type I membrane protein</topology>
    </subcellularLocation>
</comment>
<dbReference type="PANTHER" id="PTHR10424:SF81">
    <property type="entry name" value="ERVV2 PROTEIN"/>
    <property type="match status" value="1"/>
</dbReference>
<dbReference type="Pfam" id="PF00429">
    <property type="entry name" value="TLV_coat"/>
    <property type="match status" value="1"/>
</dbReference>
<evidence type="ECO:0000256" key="5">
    <source>
        <dbReference type="ARBA" id="ARBA00022581"/>
    </source>
</evidence>
<dbReference type="Proteomes" id="UP000694555">
    <property type="component" value="Unplaced"/>
</dbReference>
<evidence type="ECO:0000256" key="10">
    <source>
        <dbReference type="ARBA" id="ARBA00023139"/>
    </source>
</evidence>
<evidence type="ECO:0000256" key="6">
    <source>
        <dbReference type="ARBA" id="ARBA00022692"/>
    </source>
</evidence>